<organism evidence="1 2">
    <name type="scientific">Phyllobacterium pellucidum</name>
    <dbReference type="NCBI Taxonomy" id="2740464"/>
    <lineage>
        <taxon>Bacteria</taxon>
        <taxon>Pseudomonadati</taxon>
        <taxon>Pseudomonadota</taxon>
        <taxon>Alphaproteobacteria</taxon>
        <taxon>Hyphomicrobiales</taxon>
        <taxon>Phyllobacteriaceae</taxon>
        <taxon>Phyllobacterium</taxon>
    </lineage>
</organism>
<evidence type="ECO:0000313" key="2">
    <source>
        <dbReference type="Proteomes" id="UP000550508"/>
    </source>
</evidence>
<proteinExistence type="predicted"/>
<comment type="caution">
    <text evidence="1">The sequence shown here is derived from an EMBL/GenBank/DDBJ whole genome shotgun (WGS) entry which is preliminary data.</text>
</comment>
<name>A0A849VRF1_9HYPH</name>
<dbReference type="Pfam" id="PF04883">
    <property type="entry name" value="HK97-gp10_like"/>
    <property type="match status" value="1"/>
</dbReference>
<sequence>MVDGVSAMTAELTKQIPDRVRRAAIDAMETGADELVAMMKTLVPVDQGDLRDSIGWTFGKPPKGSRMIAQTDPNTSDPVITIYAGNDKAFYAAFQEFGTVKMQANPFFFPSWRALRTRVRRRITREINKAIKSGTK</sequence>
<dbReference type="AlphaFoldDB" id="A0A849VRF1"/>
<reference evidence="1 2" key="1">
    <citation type="submission" date="2020-05" db="EMBL/GenBank/DDBJ databases">
        <authorList>
            <person name="Kim M.K."/>
        </authorList>
    </citation>
    <scope>NUCLEOTIDE SEQUENCE [LARGE SCALE GENOMIC DNA]</scope>
    <source>
        <strain evidence="1 2">BT25</strain>
    </source>
</reference>
<gene>
    <name evidence="1" type="ORF">HQ945_05335</name>
</gene>
<dbReference type="NCBIfam" id="TIGR01725">
    <property type="entry name" value="phge_HK97_gp10"/>
    <property type="match status" value="1"/>
</dbReference>
<dbReference type="RefSeq" id="WP_174207743.1">
    <property type="nucleotide sequence ID" value="NZ_JABUMX010000001.1"/>
</dbReference>
<evidence type="ECO:0000313" key="1">
    <source>
        <dbReference type="EMBL" id="NTS30670.1"/>
    </source>
</evidence>
<dbReference type="Proteomes" id="UP000550508">
    <property type="component" value="Unassembled WGS sequence"/>
</dbReference>
<keyword evidence="2" id="KW-1185">Reference proteome</keyword>
<dbReference type="InterPro" id="IPR010064">
    <property type="entry name" value="HK97-gp10_tail"/>
</dbReference>
<dbReference type="EMBL" id="JABUMX010000001">
    <property type="protein sequence ID" value="NTS30670.1"/>
    <property type="molecule type" value="Genomic_DNA"/>
</dbReference>
<accession>A0A849VRF1</accession>
<protein>
    <submittedName>
        <fullName evidence="1">HK97 gp10 family phage protein</fullName>
    </submittedName>
</protein>